<accession>A0A3P1XDA1</accession>
<name>A0A3P1XDA1_TANFO</name>
<comment type="caution">
    <text evidence="1">The sequence shown here is derived from an EMBL/GenBank/DDBJ whole genome shotgun (WGS) entry which is preliminary data.</text>
</comment>
<protein>
    <submittedName>
        <fullName evidence="1">Uncharacterized protein</fullName>
    </submittedName>
</protein>
<evidence type="ECO:0000313" key="2">
    <source>
        <dbReference type="Proteomes" id="UP000278609"/>
    </source>
</evidence>
<gene>
    <name evidence="1" type="ORF">EII40_13785</name>
</gene>
<proteinExistence type="predicted"/>
<dbReference type="Proteomes" id="UP000278609">
    <property type="component" value="Unassembled WGS sequence"/>
</dbReference>
<sequence>MEHYHFILLSPFNNFKYKKISHILLLLLTIVSCDKVELIETANNVNSISPTSNEQILMEKKWTSKSTAYKIVQGKDNLFFIRGFEEGKRYIAGIDASLNTIWKHTLDVENERIISFQYADKAYMLLVAMKYTLSGETVTKSQMILRVYDEHGGVVAEKNVNFPELGMGVLVLRGDIKLAGLPDNGRFYFLGEAASAGKENRLIVFSFDAVDRQFSDAVTLWKVQNNSSKGLIDIVFKNNPATTVGKHNTQLVALKWGNVGFSNISIPNLFSTSGVQTAQHGIDGVTISSDYSTDITDNSTYYDMAARYGQSGELEQVYFLFQHERLDNVDKKWTTSSVLAYDARVPFAKQWSYISTITANDDRFYRLLLDREKLYVVGKAGEYVKTFDNTKKIFGYGAVVLLNAVNGARLLIQTFGNKYYGSGFNDALVLKNELFVVGYTNQYTSSSAENVPNWMVDIPKGNFIQWMVKIRK</sequence>
<reference evidence="1 2" key="1">
    <citation type="submission" date="2018-11" db="EMBL/GenBank/DDBJ databases">
        <title>Genomes From Bacteria Associated with the Canine Oral Cavity: a Test Case for Automated Genome-Based Taxonomic Assignment.</title>
        <authorList>
            <person name="Coil D.A."/>
            <person name="Jospin G."/>
            <person name="Darling A.E."/>
            <person name="Wallis C."/>
            <person name="Davis I.J."/>
            <person name="Harris S."/>
            <person name="Eisen J.A."/>
            <person name="Holcombe L.J."/>
            <person name="O'Flynn C."/>
        </authorList>
    </citation>
    <scope>NUCLEOTIDE SEQUENCE [LARGE SCALE GENOMIC DNA]</scope>
    <source>
        <strain evidence="1 2">OH2617_COT-023</strain>
    </source>
</reference>
<dbReference type="RefSeq" id="WP_124752816.1">
    <property type="nucleotide sequence ID" value="NZ_RQYS01000112.1"/>
</dbReference>
<organism evidence="1 2">
    <name type="scientific">Tannerella forsythia</name>
    <name type="common">Bacteroides forsythus</name>
    <dbReference type="NCBI Taxonomy" id="28112"/>
    <lineage>
        <taxon>Bacteria</taxon>
        <taxon>Pseudomonadati</taxon>
        <taxon>Bacteroidota</taxon>
        <taxon>Bacteroidia</taxon>
        <taxon>Bacteroidales</taxon>
        <taxon>Tannerellaceae</taxon>
        <taxon>Tannerella</taxon>
    </lineage>
</organism>
<dbReference type="EMBL" id="RQYS01000112">
    <property type="protein sequence ID" value="RRD56411.1"/>
    <property type="molecule type" value="Genomic_DNA"/>
</dbReference>
<dbReference type="AlphaFoldDB" id="A0A3P1XDA1"/>
<evidence type="ECO:0000313" key="1">
    <source>
        <dbReference type="EMBL" id="RRD56411.1"/>
    </source>
</evidence>